<dbReference type="InterPro" id="IPR036388">
    <property type="entry name" value="WH-like_DNA-bd_sf"/>
</dbReference>
<dbReference type="AlphaFoldDB" id="C5J5X8"/>
<accession>C5J5X8</accession>
<proteinExistence type="predicted"/>
<dbReference type="EMBL" id="FM864216">
    <property type="protein sequence ID" value="CAT04870.1"/>
    <property type="molecule type" value="Genomic_DNA"/>
</dbReference>
<gene>
    <name evidence="1" type="ordered locus">MCJ_001770</name>
</gene>
<dbReference type="GO" id="GO:0003700">
    <property type="term" value="F:DNA-binding transcription factor activity"/>
    <property type="evidence" value="ECO:0007669"/>
    <property type="project" value="InterPro"/>
</dbReference>
<reference evidence="2" key="1">
    <citation type="journal article" date="2009" name="BMC Bioinformatics">
        <title>The Mycoplasma conjunctivae genome sequencing, annotation and analysis.</title>
        <authorList>
            <person name="Calderon-Copete S.P."/>
            <person name="Wigger G."/>
            <person name="Wunderlin C."/>
            <person name="Schmidheini T."/>
            <person name="Frey J."/>
            <person name="Quail M.A."/>
            <person name="Falquet L."/>
        </authorList>
    </citation>
    <scope>NUCLEOTIDE SEQUENCE [LARGE SCALE GENOMIC DNA]</scope>
    <source>
        <strain evidence="2">ATCC 25834 / NCTC 10147 / HRC/581</strain>
    </source>
</reference>
<name>C5J5X8_MESCH</name>
<dbReference type="SUPFAM" id="SSF88659">
    <property type="entry name" value="Sigma3 and sigma4 domains of RNA polymerase sigma factors"/>
    <property type="match status" value="1"/>
</dbReference>
<sequence length="93" mass="11020">MTKNSQILNHAVSIDELYDNPHFSSNDFDDEFEIKDIFQRITSGMDEIERKIFHCHFLEDKTTKEISHITGITSQKINKIIQKFQEKIESYIL</sequence>
<evidence type="ECO:0000313" key="1">
    <source>
        <dbReference type="EMBL" id="CAT04870.1"/>
    </source>
</evidence>
<dbReference type="Gene3D" id="1.10.10.10">
    <property type="entry name" value="Winged helix-like DNA-binding domain superfamily/Winged helix DNA-binding domain"/>
    <property type="match status" value="1"/>
</dbReference>
<dbReference type="Proteomes" id="UP000001491">
    <property type="component" value="Chromosome"/>
</dbReference>
<dbReference type="HOGENOM" id="CLU_2396479_0_0_14"/>
<dbReference type="GO" id="GO:0006352">
    <property type="term" value="P:DNA-templated transcription initiation"/>
    <property type="evidence" value="ECO:0007669"/>
    <property type="project" value="InterPro"/>
</dbReference>
<evidence type="ECO:0008006" key="3">
    <source>
        <dbReference type="Google" id="ProtNLM"/>
    </source>
</evidence>
<evidence type="ECO:0000313" key="2">
    <source>
        <dbReference type="Proteomes" id="UP000001491"/>
    </source>
</evidence>
<dbReference type="KEGG" id="mco:MCJ_001770"/>
<protein>
    <recommendedName>
        <fullName evidence="3">RNA polymerase sigma-70 region 4 domain-containing protein</fullName>
    </recommendedName>
</protein>
<organism evidence="1 2">
    <name type="scientific">Mesomycoplasma conjunctivae (strain ATCC 25834 / NCTC 10147 / HRC/581)</name>
    <name type="common">Mycoplasma conjunctivae</name>
    <dbReference type="NCBI Taxonomy" id="572263"/>
    <lineage>
        <taxon>Bacteria</taxon>
        <taxon>Bacillati</taxon>
        <taxon>Mycoplasmatota</taxon>
        <taxon>Mycoplasmoidales</taxon>
        <taxon>Metamycoplasmataceae</taxon>
        <taxon>Mesomycoplasma</taxon>
    </lineage>
</organism>
<dbReference type="InterPro" id="IPR013324">
    <property type="entry name" value="RNA_pol_sigma_r3/r4-like"/>
</dbReference>
<keyword evidence="2" id="KW-1185">Reference proteome</keyword>